<protein>
    <recommendedName>
        <fullName evidence="2">HDAg domain-containing protein</fullName>
    </recommendedName>
</protein>
<accession>A0A811L741</accession>
<dbReference type="EMBL" id="CAJFDH010000005">
    <property type="protein sequence ID" value="CAD5224050.1"/>
    <property type="molecule type" value="Genomic_DNA"/>
</dbReference>
<dbReference type="OrthoDB" id="2135488at2759"/>
<name>A0A811L741_9BILA</name>
<dbReference type="EMBL" id="CAJFCW020000005">
    <property type="protein sequence ID" value="CAG9119499.1"/>
    <property type="molecule type" value="Genomic_DNA"/>
</dbReference>
<dbReference type="Proteomes" id="UP000614601">
    <property type="component" value="Unassembled WGS sequence"/>
</dbReference>
<sequence length="417" mass="46754">MAHPAANLKGMDLVKWLNTKLGDPQSHWCSRQAAGVLSKDVIVELSSCFNALDMHAKLKLVQSILYLSPKLLEMWREPLENILHIAQQDTSEWVRVMAELYSCYPARKYLKHSSGSPRDNFTQTVQELASSLSTAVSSLNNKIVPENFVIATPQTTKMMYGYTGDEPKQHFKLRKAPRSKLLMEEALKTADALRDPSTHKKAPVTSYVSSLPIRMRNNQRKMDVSLPMRGIKSVNPAKLSAGFSNEPKKFQRTVAKREGGAMLLDISDLPQAHVKKRRADPKPVPATEEPKEPKKRGRKTKAEKEAELKAAEDAKTVTEPTEVSEVKASEALPEQITTPTFQGFGNNMFDTGYQTSFSPFFQPNNNMFQPFSNQYQPQIPTNQAPQITIPQQSLNFPNFTSNPSPSFPEGFFGNDIQ</sequence>
<dbReference type="Proteomes" id="UP000783686">
    <property type="component" value="Unassembled WGS sequence"/>
</dbReference>
<dbReference type="AlphaFoldDB" id="A0A811L741"/>
<keyword evidence="4" id="KW-1185">Reference proteome</keyword>
<proteinExistence type="predicted"/>
<feature type="compositionally biased region" description="Low complexity" evidence="1">
    <location>
        <begin position="395"/>
        <end position="408"/>
    </location>
</feature>
<dbReference type="InterPro" id="IPR056557">
    <property type="entry name" value="NELF-A_N"/>
</dbReference>
<feature type="domain" description="HDAg" evidence="2">
    <location>
        <begin position="93"/>
        <end position="264"/>
    </location>
</feature>
<feature type="region of interest" description="Disordered" evidence="1">
    <location>
        <begin position="267"/>
        <end position="327"/>
    </location>
</feature>
<dbReference type="PROSITE" id="PS51838">
    <property type="entry name" value="HDAG"/>
    <property type="match status" value="1"/>
</dbReference>
<gene>
    <name evidence="3" type="ORF">BOKJ2_LOCUS10820</name>
</gene>
<evidence type="ECO:0000256" key="1">
    <source>
        <dbReference type="SAM" id="MobiDB-lite"/>
    </source>
</evidence>
<reference evidence="3" key="1">
    <citation type="submission" date="2020-09" db="EMBL/GenBank/DDBJ databases">
        <authorList>
            <person name="Kikuchi T."/>
        </authorList>
    </citation>
    <scope>NUCLEOTIDE SEQUENCE</scope>
    <source>
        <strain evidence="3">SH1</strain>
    </source>
</reference>
<evidence type="ECO:0000313" key="4">
    <source>
        <dbReference type="Proteomes" id="UP000614601"/>
    </source>
</evidence>
<dbReference type="Pfam" id="PF23553">
    <property type="entry name" value="NELF-A_N"/>
    <property type="match status" value="1"/>
</dbReference>
<comment type="caution">
    <text evidence="3">The sequence shown here is derived from an EMBL/GenBank/DDBJ whole genome shotgun (WGS) entry which is preliminary data.</text>
</comment>
<feature type="region of interest" description="Disordered" evidence="1">
    <location>
        <begin position="394"/>
        <end position="417"/>
    </location>
</feature>
<dbReference type="InterPro" id="IPR037517">
    <property type="entry name" value="HDAG_dom"/>
</dbReference>
<feature type="compositionally biased region" description="Basic and acidic residues" evidence="1">
    <location>
        <begin position="300"/>
        <end position="316"/>
    </location>
</feature>
<organism evidence="3 4">
    <name type="scientific">Bursaphelenchus okinawaensis</name>
    <dbReference type="NCBI Taxonomy" id="465554"/>
    <lineage>
        <taxon>Eukaryota</taxon>
        <taxon>Metazoa</taxon>
        <taxon>Ecdysozoa</taxon>
        <taxon>Nematoda</taxon>
        <taxon>Chromadorea</taxon>
        <taxon>Rhabditida</taxon>
        <taxon>Tylenchina</taxon>
        <taxon>Tylenchomorpha</taxon>
        <taxon>Aphelenchoidea</taxon>
        <taxon>Aphelenchoididae</taxon>
        <taxon>Bursaphelenchus</taxon>
    </lineage>
</organism>
<evidence type="ECO:0000259" key="2">
    <source>
        <dbReference type="PROSITE" id="PS51838"/>
    </source>
</evidence>
<evidence type="ECO:0000313" key="3">
    <source>
        <dbReference type="EMBL" id="CAD5224050.1"/>
    </source>
</evidence>